<dbReference type="Gene3D" id="3.30.70.100">
    <property type="match status" value="2"/>
</dbReference>
<feature type="domain" description="ABM" evidence="2">
    <location>
        <begin position="6"/>
        <end position="76"/>
    </location>
</feature>
<reference evidence="3" key="1">
    <citation type="submission" date="2020-12" db="EMBL/GenBank/DDBJ databases">
        <title>Antrihabitans popcorni sp. nov. and Antrihabitans auranticaus sp. nov., isolated from a larva cave.</title>
        <authorList>
            <person name="Lee S.D."/>
            <person name="Kim I.S."/>
        </authorList>
    </citation>
    <scope>NUCLEOTIDE SEQUENCE</scope>
    <source>
        <strain evidence="3">YC3-6</strain>
    </source>
</reference>
<sequence>MSQETVTIVTQTSVRPEAEEQFSRWQVDTSSGLSQLPGFIEQTVLPPSPPTQVDWVILQRFDSDASARTWLNSPERAARIEGAAPMLVGRDDVHVVSDGAEGVESKGVLPAPISVVISTRVRPGSEAEYRAWERRIAAAQTKAVGFKGYRFEPPIPHVQEDFLAILRFDSEANLQKWLDSPVRQQLVDEATAFTEEFHTRVVRTGFDHWFTAETSAAGQPPPAWKQNMMVVLMLYPVVFLFGLWVQTPLLDRELGLPFAVALFIGNVASVTALNWLVPWINGRFDWWLQPESSNRLRTNLIGVAIVLAGYAVLIVVFWQFF</sequence>
<keyword evidence="3" id="KW-0560">Oxidoreductase</keyword>
<dbReference type="Pfam" id="PF03992">
    <property type="entry name" value="ABM"/>
    <property type="match status" value="1"/>
</dbReference>
<gene>
    <name evidence="3" type="ORF">JGU71_22285</name>
</gene>
<dbReference type="Proteomes" id="UP000655868">
    <property type="component" value="Unassembled WGS sequence"/>
</dbReference>
<dbReference type="InterPro" id="IPR038762">
    <property type="entry name" value="ABM_predict"/>
</dbReference>
<protein>
    <submittedName>
        <fullName evidence="3">Antibiotic biosynthesis monooxygenase</fullName>
    </submittedName>
</protein>
<feature type="transmembrane region" description="Helical" evidence="1">
    <location>
        <begin position="228"/>
        <end position="246"/>
    </location>
</feature>
<organism evidence="3 4">
    <name type="scientific">Antrihabitans stalagmiti</name>
    <dbReference type="NCBI Taxonomy" id="2799499"/>
    <lineage>
        <taxon>Bacteria</taxon>
        <taxon>Bacillati</taxon>
        <taxon>Actinomycetota</taxon>
        <taxon>Actinomycetes</taxon>
        <taxon>Mycobacteriales</taxon>
        <taxon>Nocardiaceae</taxon>
        <taxon>Antrihabitans</taxon>
    </lineage>
</organism>
<name>A0A934NUP0_9NOCA</name>
<proteinExistence type="predicted"/>
<feature type="transmembrane region" description="Helical" evidence="1">
    <location>
        <begin position="298"/>
        <end position="320"/>
    </location>
</feature>
<feature type="transmembrane region" description="Helical" evidence="1">
    <location>
        <begin position="258"/>
        <end position="277"/>
    </location>
</feature>
<keyword evidence="1" id="KW-0472">Membrane</keyword>
<dbReference type="PANTHER" id="PTHR40057">
    <property type="entry name" value="SLR1162 PROTEIN"/>
    <property type="match status" value="1"/>
</dbReference>
<accession>A0A934NUP0</accession>
<dbReference type="AlphaFoldDB" id="A0A934NUP0"/>
<dbReference type="EMBL" id="JAEMNV010000008">
    <property type="protein sequence ID" value="MBJ8341618.1"/>
    <property type="molecule type" value="Genomic_DNA"/>
</dbReference>
<keyword evidence="4" id="KW-1185">Reference proteome</keyword>
<keyword evidence="3" id="KW-0503">Monooxygenase</keyword>
<dbReference type="GO" id="GO:0004497">
    <property type="term" value="F:monooxygenase activity"/>
    <property type="evidence" value="ECO:0007669"/>
    <property type="project" value="UniProtKB-KW"/>
</dbReference>
<dbReference type="SUPFAM" id="SSF54909">
    <property type="entry name" value="Dimeric alpha+beta barrel"/>
    <property type="match status" value="2"/>
</dbReference>
<dbReference type="PANTHER" id="PTHR40057:SF1">
    <property type="entry name" value="SLR1162 PROTEIN"/>
    <property type="match status" value="1"/>
</dbReference>
<dbReference type="InterPro" id="IPR011008">
    <property type="entry name" value="Dimeric_a/b-barrel"/>
</dbReference>
<evidence type="ECO:0000256" key="1">
    <source>
        <dbReference type="SAM" id="Phobius"/>
    </source>
</evidence>
<dbReference type="InterPro" id="IPR007138">
    <property type="entry name" value="ABM_dom"/>
</dbReference>
<keyword evidence="1" id="KW-0812">Transmembrane</keyword>
<keyword evidence="1" id="KW-1133">Transmembrane helix</keyword>
<comment type="caution">
    <text evidence="3">The sequence shown here is derived from an EMBL/GenBank/DDBJ whole genome shotgun (WGS) entry which is preliminary data.</text>
</comment>
<dbReference type="RefSeq" id="WP_199706687.1">
    <property type="nucleotide sequence ID" value="NZ_JAEMNV010000008.1"/>
</dbReference>
<evidence type="ECO:0000313" key="3">
    <source>
        <dbReference type="EMBL" id="MBJ8341618.1"/>
    </source>
</evidence>
<evidence type="ECO:0000259" key="2">
    <source>
        <dbReference type="Pfam" id="PF03992"/>
    </source>
</evidence>
<evidence type="ECO:0000313" key="4">
    <source>
        <dbReference type="Proteomes" id="UP000655868"/>
    </source>
</evidence>